<sequence length="71" mass="7518">MPLKHSTFRWFDAPSCKATPVSSCSFATSTISITACNELYFADSSLLGTLYGGAVPMQSGVSDPQESGHEV</sequence>
<gene>
    <name evidence="1" type="ORF">SAMN05216283_1212</name>
</gene>
<organism evidence="1 2">
    <name type="scientific">Sunxiuqinia elliptica</name>
    <dbReference type="NCBI Taxonomy" id="655355"/>
    <lineage>
        <taxon>Bacteria</taxon>
        <taxon>Pseudomonadati</taxon>
        <taxon>Bacteroidota</taxon>
        <taxon>Bacteroidia</taxon>
        <taxon>Marinilabiliales</taxon>
        <taxon>Prolixibacteraceae</taxon>
        <taxon>Sunxiuqinia</taxon>
    </lineage>
</organism>
<dbReference type="AlphaFoldDB" id="A0A1I2MI70"/>
<reference evidence="1 2" key="1">
    <citation type="submission" date="2016-10" db="EMBL/GenBank/DDBJ databases">
        <authorList>
            <person name="de Groot N.N."/>
        </authorList>
    </citation>
    <scope>NUCLEOTIDE SEQUENCE [LARGE SCALE GENOMIC DNA]</scope>
    <source>
        <strain evidence="1 2">CGMCC 1.9156</strain>
    </source>
</reference>
<keyword evidence="2" id="KW-1185">Reference proteome</keyword>
<dbReference type="EMBL" id="FONW01000021">
    <property type="protein sequence ID" value="SFF90429.1"/>
    <property type="molecule type" value="Genomic_DNA"/>
</dbReference>
<proteinExistence type="predicted"/>
<accession>A0A1I2MI70</accession>
<evidence type="ECO:0000313" key="2">
    <source>
        <dbReference type="Proteomes" id="UP000198964"/>
    </source>
</evidence>
<evidence type="ECO:0000313" key="1">
    <source>
        <dbReference type="EMBL" id="SFF90429.1"/>
    </source>
</evidence>
<protein>
    <submittedName>
        <fullName evidence="1">Uncharacterized protein</fullName>
    </submittedName>
</protein>
<dbReference type="Proteomes" id="UP000198964">
    <property type="component" value="Unassembled WGS sequence"/>
</dbReference>
<name>A0A1I2MI70_9BACT</name>